<accession>B1HWX9</accession>
<dbReference type="Proteomes" id="UP000002164">
    <property type="component" value="Chromosome"/>
</dbReference>
<reference evidence="2 3" key="1">
    <citation type="journal article" date="2008" name="J. Bacteriol.">
        <title>Complete genome sequence of the mosquitocidal bacterium Bacillus sphaericus C3-41 and comparison with those of closely related Bacillus species.</title>
        <authorList>
            <person name="Hu X."/>
            <person name="Fan W."/>
            <person name="Han B."/>
            <person name="Liu H."/>
            <person name="Zheng D."/>
            <person name="Li Q."/>
            <person name="Dong W."/>
            <person name="Yan J."/>
            <person name="Gao M."/>
            <person name="Berry C."/>
            <person name="Yuan Z."/>
        </authorList>
    </citation>
    <scope>NUCLEOTIDE SEQUENCE [LARGE SCALE GENOMIC DNA]</scope>
    <source>
        <strain evidence="2 3">C3-41</strain>
    </source>
</reference>
<dbReference type="HOGENOM" id="CLU_3096947_0_0_9"/>
<dbReference type="KEGG" id="lsp:Bsph_2411"/>
<feature type="domain" description="RNHCP" evidence="1">
    <location>
        <begin position="1"/>
        <end position="35"/>
    </location>
</feature>
<dbReference type="AlphaFoldDB" id="B1HWX9"/>
<sequence length="49" mass="5683">MQPITIDYSSKKGYQIVHQCKKCGHLSRNKVAIDCIQEDQLILFMQSIE</sequence>
<dbReference type="EnsemblBacteria" id="ACA39964">
    <property type="protein sequence ID" value="ACA39964"/>
    <property type="gene ID" value="Bsph_2411"/>
</dbReference>
<gene>
    <name evidence="2" type="ordered locus">Bsph_2411</name>
</gene>
<name>B1HWX9_LYSSC</name>
<evidence type="ECO:0000313" key="3">
    <source>
        <dbReference type="Proteomes" id="UP000002164"/>
    </source>
</evidence>
<evidence type="ECO:0000313" key="2">
    <source>
        <dbReference type="EMBL" id="ACA39964.1"/>
    </source>
</evidence>
<dbReference type="Pfam" id="PF12647">
    <property type="entry name" value="RNHCP"/>
    <property type="match status" value="1"/>
</dbReference>
<evidence type="ECO:0000259" key="1">
    <source>
        <dbReference type="Pfam" id="PF12647"/>
    </source>
</evidence>
<proteinExistence type="predicted"/>
<dbReference type="EMBL" id="CP000817">
    <property type="protein sequence ID" value="ACA39964.1"/>
    <property type="molecule type" value="Genomic_DNA"/>
</dbReference>
<dbReference type="InterPro" id="IPR024439">
    <property type="entry name" value="RNHCP"/>
</dbReference>
<protein>
    <recommendedName>
        <fullName evidence="1">RNHCP domain-containing protein</fullName>
    </recommendedName>
</protein>
<organism evidence="2 3">
    <name type="scientific">Lysinibacillus sphaericus (strain C3-41)</name>
    <dbReference type="NCBI Taxonomy" id="444177"/>
    <lineage>
        <taxon>Bacteria</taxon>
        <taxon>Bacillati</taxon>
        <taxon>Bacillota</taxon>
        <taxon>Bacilli</taxon>
        <taxon>Bacillales</taxon>
        <taxon>Bacillaceae</taxon>
        <taxon>Lysinibacillus</taxon>
    </lineage>
</organism>